<feature type="region of interest" description="Disordered" evidence="2">
    <location>
        <begin position="514"/>
        <end position="541"/>
    </location>
</feature>
<dbReference type="SUPFAM" id="SSF64268">
    <property type="entry name" value="PX domain"/>
    <property type="match status" value="1"/>
</dbReference>
<dbReference type="EMBL" id="BEYU01000185">
    <property type="protein sequence ID" value="GBG34257.1"/>
    <property type="molecule type" value="Genomic_DNA"/>
</dbReference>
<sequence length="541" mass="58421">MASSEAGAAAGEGRRLEEMESEMDRIKARLKMYEDPPPPAAMDVRVDGYAWHGSALAKHCRYKIRRTWEGQSLVVYRRFSDFVLLYAKLVREFPGAVVPNHPEKKMIYQGALAGDALAAERAQWFQAFLHSLVEHPRLATSPWLRDFLQMATEDWQTRCEQDASSPEADARAGANGNASAANGVRLSPLSEVATTGVLESSAQASLHQLQQLAPDVSSFKSMVSGWPTVLGQPEDMSEGDEGSSVYSVLDTSSKSSRGGPPGHTVDSQYVKLCWSDKPLRASVLPLTAALPLIAVASSNSTSKTPKELRFQIEAQDGRLRAVERLARASLDHVQRSSELGTCLQDLSVAAKDLGAAERTGAPARDAKSASAGGSPVACVLEALAGGMQALSEAYASDAARFRLTEAIEPVLATTLVMQGADRAYQRLLRARRQKNVADPALDRADDSPLATEEEALAGDLQSHSEHHEFCLASAMEALAQAEIARAQENQQRLAKLLSALQMADPDADWKAAAIESNARTGVGRPQQPTEQQPMERLITPK</sequence>
<feature type="region of interest" description="Disordered" evidence="2">
    <location>
        <begin position="158"/>
        <end position="181"/>
    </location>
</feature>
<dbReference type="PANTHER" id="PTHR10555:SF170">
    <property type="entry name" value="FI18122P1"/>
    <property type="match status" value="1"/>
</dbReference>
<evidence type="ECO:0000256" key="2">
    <source>
        <dbReference type="SAM" id="MobiDB-lite"/>
    </source>
</evidence>
<name>A0A2R5GTQ2_9STRA</name>
<evidence type="ECO:0000313" key="5">
    <source>
        <dbReference type="Proteomes" id="UP000241890"/>
    </source>
</evidence>
<dbReference type="InterPro" id="IPR001683">
    <property type="entry name" value="PX_dom"/>
</dbReference>
<feature type="region of interest" description="Disordered" evidence="2">
    <location>
        <begin position="231"/>
        <end position="263"/>
    </location>
</feature>
<dbReference type="Pfam" id="PF00787">
    <property type="entry name" value="PX"/>
    <property type="match status" value="1"/>
</dbReference>
<dbReference type="PROSITE" id="PS50195">
    <property type="entry name" value="PX"/>
    <property type="match status" value="1"/>
</dbReference>
<gene>
    <name evidence="4" type="ORF">FCC1311_104812</name>
</gene>
<dbReference type="AlphaFoldDB" id="A0A2R5GTQ2"/>
<dbReference type="InterPro" id="IPR036871">
    <property type="entry name" value="PX_dom_sf"/>
</dbReference>
<feature type="domain" description="PX" evidence="3">
    <location>
        <begin position="40"/>
        <end position="155"/>
    </location>
</feature>
<keyword evidence="5" id="KW-1185">Reference proteome</keyword>
<dbReference type="GO" id="GO:0005768">
    <property type="term" value="C:endosome"/>
    <property type="evidence" value="ECO:0007669"/>
    <property type="project" value="TreeGrafter"/>
</dbReference>
<dbReference type="Gene3D" id="3.30.1520.10">
    <property type="entry name" value="Phox-like domain"/>
    <property type="match status" value="1"/>
</dbReference>
<dbReference type="InParanoid" id="A0A2R5GTQ2"/>
<dbReference type="PANTHER" id="PTHR10555">
    <property type="entry name" value="SORTING NEXIN"/>
    <property type="match status" value="1"/>
</dbReference>
<feature type="coiled-coil region" evidence="1">
    <location>
        <begin position="9"/>
        <end position="36"/>
    </location>
</feature>
<feature type="compositionally biased region" description="Polar residues" evidence="2">
    <location>
        <begin position="244"/>
        <end position="256"/>
    </location>
</feature>
<feature type="compositionally biased region" description="Low complexity" evidence="2">
    <location>
        <begin position="171"/>
        <end position="181"/>
    </location>
</feature>
<organism evidence="4 5">
    <name type="scientific">Hondaea fermentalgiana</name>
    <dbReference type="NCBI Taxonomy" id="2315210"/>
    <lineage>
        <taxon>Eukaryota</taxon>
        <taxon>Sar</taxon>
        <taxon>Stramenopiles</taxon>
        <taxon>Bigyra</taxon>
        <taxon>Labyrinthulomycetes</taxon>
        <taxon>Thraustochytrida</taxon>
        <taxon>Thraustochytriidae</taxon>
        <taxon>Hondaea</taxon>
    </lineage>
</organism>
<evidence type="ECO:0000313" key="4">
    <source>
        <dbReference type="EMBL" id="GBG34257.1"/>
    </source>
</evidence>
<reference evidence="4 5" key="1">
    <citation type="submission" date="2017-12" db="EMBL/GenBank/DDBJ databases">
        <title>Sequencing, de novo assembly and annotation of complete genome of a new Thraustochytrid species, strain FCC1311.</title>
        <authorList>
            <person name="Sedici K."/>
            <person name="Godart F."/>
            <person name="Aiese Cigliano R."/>
            <person name="Sanseverino W."/>
            <person name="Barakat M."/>
            <person name="Ortet P."/>
            <person name="Marechal E."/>
            <person name="Cagnac O."/>
            <person name="Amato A."/>
        </authorList>
    </citation>
    <scope>NUCLEOTIDE SEQUENCE [LARGE SCALE GENOMIC DNA]</scope>
</reference>
<dbReference type="SMART" id="SM00312">
    <property type="entry name" value="PX"/>
    <property type="match status" value="1"/>
</dbReference>
<feature type="coiled-coil region" evidence="1">
    <location>
        <begin position="471"/>
        <end position="503"/>
    </location>
</feature>
<comment type="caution">
    <text evidence="4">The sequence shown here is derived from an EMBL/GenBank/DDBJ whole genome shotgun (WGS) entry which is preliminary data.</text>
</comment>
<keyword evidence="1" id="KW-0175">Coiled coil</keyword>
<evidence type="ECO:0000256" key="1">
    <source>
        <dbReference type="SAM" id="Coils"/>
    </source>
</evidence>
<proteinExistence type="predicted"/>
<dbReference type="Proteomes" id="UP000241890">
    <property type="component" value="Unassembled WGS sequence"/>
</dbReference>
<dbReference type="OrthoDB" id="10254720at2759"/>
<accession>A0A2R5GTQ2</accession>
<dbReference type="GO" id="GO:0035091">
    <property type="term" value="F:phosphatidylinositol binding"/>
    <property type="evidence" value="ECO:0007669"/>
    <property type="project" value="InterPro"/>
</dbReference>
<evidence type="ECO:0000259" key="3">
    <source>
        <dbReference type="PROSITE" id="PS50195"/>
    </source>
</evidence>
<protein>
    <submittedName>
        <fullName evidence="4">Sorting nexin-4</fullName>
    </submittedName>
</protein>